<keyword evidence="2" id="KW-0378">Hydrolase</keyword>
<accession>E4S5C9</accession>
<reference key="1">
    <citation type="submission" date="2010-11" db="EMBL/GenBank/DDBJ databases">
        <title>Complete sequence of chromosome of Caldicellulosiruptor kristjanssonii 177R1B.</title>
        <authorList>
            <consortium name="US DOE Joint Genome Institute"/>
            <person name="Lucas S."/>
            <person name="Copeland A."/>
            <person name="Lapidus A."/>
            <person name="Cheng J.-F."/>
            <person name="Bruce D."/>
            <person name="Goodwin L."/>
            <person name="Pitluck S."/>
            <person name="Davenport K."/>
            <person name="Detter J.C."/>
            <person name="Han C."/>
            <person name="Tapia R."/>
            <person name="Land M."/>
            <person name="Hauser L."/>
            <person name="Jeffries C."/>
            <person name="Kyrpides N."/>
            <person name="Ivanova N."/>
            <person name="Mikhailova N."/>
            <person name="Blumer-Schuette S.E."/>
            <person name="Kelly R.M."/>
            <person name="Woyke T."/>
        </authorList>
    </citation>
    <scope>NUCLEOTIDE SEQUENCE</scope>
    <source>
        <strain>177R1B</strain>
    </source>
</reference>
<dbReference type="GO" id="GO:0016787">
    <property type="term" value="F:hydrolase activity"/>
    <property type="evidence" value="ECO:0007669"/>
    <property type="project" value="UniProtKB-KW"/>
</dbReference>
<keyword evidence="1" id="KW-0472">Membrane</keyword>
<dbReference type="AlphaFoldDB" id="E4S5C9"/>
<protein>
    <submittedName>
        <fullName evidence="2">Membrane-bound metal-dependent hydrolase</fullName>
    </submittedName>
</protein>
<dbReference type="Pfam" id="PF04307">
    <property type="entry name" value="YdjM"/>
    <property type="match status" value="1"/>
</dbReference>
<dbReference type="HOGENOM" id="CLU_097802_1_1_9"/>
<sequence length="156" mass="17147">MRGYTHLAFALAVASSIETLQHRNIITLPVAVAGISALMPDIDHPDSMIGRKVKPVSWFINKLPGHRTITHSLDFAVGLCPVVLLSSNFSYWAWMFALGYVSHLLLDSLTLNGIKLSIFRQDSTIGFRLVRTGGVVDTAIFIACLLILSFLITKHA</sequence>
<reference evidence="2 3" key="2">
    <citation type="journal article" date="2011" name="J. Bacteriol.">
        <title>Complete genome sequences for the anaerobic, extremely thermophilic plant biomass-degrading bacteria Caldicellulosiruptor hydrothermalis, Caldicellulosiruptor kristjanssonii, Caldicellulosiruptor kronotskyensis, Caldicellulosiruptor owensenis, and Caldicellulosiruptor lactoaceticus.</title>
        <authorList>
            <person name="Blumer-Schuette S.E."/>
            <person name="Ozdemir I."/>
            <person name="Mistry D."/>
            <person name="Lucas S."/>
            <person name="Lapidus A."/>
            <person name="Cheng J.F."/>
            <person name="Goodwin L.A."/>
            <person name="Pitluck S."/>
            <person name="Land M.L."/>
            <person name="Hauser L.J."/>
            <person name="Woyke T."/>
            <person name="Mikhailova N."/>
            <person name="Pati A."/>
            <person name="Kyrpides N.C."/>
            <person name="Ivanova N."/>
            <person name="Detter J.C."/>
            <person name="Walston-Davenport K."/>
            <person name="Han S."/>
            <person name="Adams M.W."/>
            <person name="Kelly R.M."/>
        </authorList>
    </citation>
    <scope>NUCLEOTIDE SEQUENCE [LARGE SCALE GENOMIC DNA]</scope>
    <source>
        <strain evidence="3">ATCC 700853 / DSM 12137 / I77R1B</strain>
    </source>
</reference>
<feature type="transmembrane region" description="Helical" evidence="1">
    <location>
        <begin position="135"/>
        <end position="153"/>
    </location>
</feature>
<dbReference type="STRING" id="632335.Calkr_2095"/>
<evidence type="ECO:0000313" key="3">
    <source>
        <dbReference type="Proteomes" id="UP000009256"/>
    </source>
</evidence>
<organism evidence="2 3">
    <name type="scientific">Caldicellulosiruptor acetigenus (strain ATCC 700853 / DSM 12137 / I77R1B)</name>
    <name type="common">Caldicellulosiruptor kristjanssonii</name>
    <dbReference type="NCBI Taxonomy" id="632335"/>
    <lineage>
        <taxon>Bacteria</taxon>
        <taxon>Bacillati</taxon>
        <taxon>Bacillota</taxon>
        <taxon>Bacillota incertae sedis</taxon>
        <taxon>Caldicellulosiruptorales</taxon>
        <taxon>Caldicellulosiruptoraceae</taxon>
        <taxon>Caldicellulosiruptor</taxon>
    </lineage>
</organism>
<evidence type="ECO:0000256" key="1">
    <source>
        <dbReference type="SAM" id="Phobius"/>
    </source>
</evidence>
<dbReference type="Proteomes" id="UP000009256">
    <property type="component" value="Chromosome"/>
</dbReference>
<keyword evidence="1" id="KW-0812">Transmembrane</keyword>
<evidence type="ECO:0000313" key="2">
    <source>
        <dbReference type="EMBL" id="ADQ41563.1"/>
    </source>
</evidence>
<dbReference type="KEGG" id="cki:Calkr_2095"/>
<dbReference type="OrthoDB" id="5459053at2"/>
<dbReference type="EMBL" id="CP002326">
    <property type="protein sequence ID" value="ADQ41563.1"/>
    <property type="molecule type" value="Genomic_DNA"/>
</dbReference>
<dbReference type="InterPro" id="IPR007404">
    <property type="entry name" value="YdjM-like"/>
</dbReference>
<keyword evidence="3" id="KW-1185">Reference proteome</keyword>
<name>E4S5C9_CALA7</name>
<dbReference type="PANTHER" id="PTHR35531">
    <property type="entry name" value="INNER MEMBRANE PROTEIN YBCI-RELATED"/>
    <property type="match status" value="1"/>
</dbReference>
<keyword evidence="1" id="KW-1133">Transmembrane helix</keyword>
<proteinExistence type="predicted"/>
<dbReference type="PANTHER" id="PTHR35531:SF1">
    <property type="entry name" value="INNER MEMBRANE PROTEIN YBCI-RELATED"/>
    <property type="match status" value="1"/>
</dbReference>
<dbReference type="eggNOG" id="COG1988">
    <property type="taxonomic scope" value="Bacteria"/>
</dbReference>
<gene>
    <name evidence="2" type="ordered locus">Calkr_2095</name>
</gene>